<feature type="region of interest" description="Disordered" evidence="1">
    <location>
        <begin position="1"/>
        <end position="22"/>
    </location>
</feature>
<reference evidence="2" key="1">
    <citation type="journal article" date="2019" name="Sci. Rep.">
        <title>Draft genome of Tanacetum cinerariifolium, the natural source of mosquito coil.</title>
        <authorList>
            <person name="Yamashiro T."/>
            <person name="Shiraishi A."/>
            <person name="Satake H."/>
            <person name="Nakayama K."/>
        </authorList>
    </citation>
    <scope>NUCLEOTIDE SEQUENCE</scope>
</reference>
<protein>
    <submittedName>
        <fullName evidence="2">Putative multidrug resistance protein</fullName>
    </submittedName>
</protein>
<sequence>MAIRGRKKAIAKPAPPARDPRDVETIERLQQRIQKLEFQQLQQDLPAEETKTESNVWDNGSEDVNPFGGGNSFQEEHIMLMDEESCPVYDTDNEEEESMPVYDTDIEDVIEEEEGFVGIEESSERSFKDDSLLDAANLLQLNNVPIDSDSVASSHNRVHGGHDSLNRDKRWKFKGRGRVPRAAKNEMSMASNFVDEGASHSKQHIEDYGGEHNVTGDPKNGCGIPFNWSRIHDLGKSFLDIGRSLSCGLSDSSQRHKSRHQNLTQKYMPQTFRDLMGHNLAVQALSNAIAKKKVGLLYVFYGPHGIGKTSCARIFARALTCESFGSFKSVRVLQFLCSTRYGEESECSHNELIQTDDSHYFKMVQLQLSAPSTKIQSPHRMSVSASPTSVMSSAPNTLLMNLFCPGFSMSSPYSVQVDASFESDYEDNSKKLSHPKPSQFRLMKMNSPEWVTALWGCLGVIGCGAIQTINAYCVGGVINVYFQTTKSTMVEHAKIPDIMERMEMAVGWWQSNMKKIDDFLKRYAMSHELKVVQTAVIESTTTTQVEGTGDKKNQDEEAKDKKKGKGNNIKGNKNKGKKINDNAYKIELLGHYNMSATFDVFDLSPYFGESDDEENSRMSFSQAGEEDAGTLDRNVNLVEYLEF</sequence>
<feature type="region of interest" description="Disordered" evidence="1">
    <location>
        <begin position="542"/>
        <end position="576"/>
    </location>
</feature>
<dbReference type="Gene3D" id="3.40.50.300">
    <property type="entry name" value="P-loop containing nucleotide triphosphate hydrolases"/>
    <property type="match status" value="1"/>
</dbReference>
<comment type="caution">
    <text evidence="2">The sequence shown here is derived from an EMBL/GenBank/DDBJ whole genome shotgun (WGS) entry which is preliminary data.</text>
</comment>
<organism evidence="2">
    <name type="scientific">Tanacetum cinerariifolium</name>
    <name type="common">Dalmatian daisy</name>
    <name type="synonym">Chrysanthemum cinerariifolium</name>
    <dbReference type="NCBI Taxonomy" id="118510"/>
    <lineage>
        <taxon>Eukaryota</taxon>
        <taxon>Viridiplantae</taxon>
        <taxon>Streptophyta</taxon>
        <taxon>Embryophyta</taxon>
        <taxon>Tracheophyta</taxon>
        <taxon>Spermatophyta</taxon>
        <taxon>Magnoliopsida</taxon>
        <taxon>eudicotyledons</taxon>
        <taxon>Gunneridae</taxon>
        <taxon>Pentapetalae</taxon>
        <taxon>asterids</taxon>
        <taxon>campanulids</taxon>
        <taxon>Asterales</taxon>
        <taxon>Asteraceae</taxon>
        <taxon>Asteroideae</taxon>
        <taxon>Anthemideae</taxon>
        <taxon>Anthemidinae</taxon>
        <taxon>Tanacetum</taxon>
    </lineage>
</organism>
<feature type="compositionally biased region" description="Basic residues" evidence="1">
    <location>
        <begin position="1"/>
        <end position="10"/>
    </location>
</feature>
<dbReference type="EMBL" id="BKCJ010197786">
    <property type="protein sequence ID" value="GEY65964.1"/>
    <property type="molecule type" value="Genomic_DNA"/>
</dbReference>
<dbReference type="GO" id="GO:0006281">
    <property type="term" value="P:DNA repair"/>
    <property type="evidence" value="ECO:0007669"/>
    <property type="project" value="TreeGrafter"/>
</dbReference>
<dbReference type="AlphaFoldDB" id="A0A699HY97"/>
<feature type="region of interest" description="Disordered" evidence="1">
    <location>
        <begin position="612"/>
        <end position="631"/>
    </location>
</feature>
<dbReference type="InterPro" id="IPR050238">
    <property type="entry name" value="DNA_Rep/Repair_Clamp_Loader"/>
</dbReference>
<dbReference type="GO" id="GO:0006261">
    <property type="term" value="P:DNA-templated DNA replication"/>
    <property type="evidence" value="ECO:0007669"/>
    <property type="project" value="TreeGrafter"/>
</dbReference>
<dbReference type="GO" id="GO:0005663">
    <property type="term" value="C:DNA replication factor C complex"/>
    <property type="evidence" value="ECO:0007669"/>
    <property type="project" value="TreeGrafter"/>
</dbReference>
<gene>
    <name evidence="2" type="ORF">Tci_437938</name>
</gene>
<dbReference type="SUPFAM" id="SSF52540">
    <property type="entry name" value="P-loop containing nucleoside triphosphate hydrolases"/>
    <property type="match status" value="1"/>
</dbReference>
<dbReference type="PANTHER" id="PTHR11669">
    <property type="entry name" value="REPLICATION FACTOR C / DNA POLYMERASE III GAMMA-TAU SUBUNIT"/>
    <property type="match status" value="1"/>
</dbReference>
<name>A0A699HY97_TANCI</name>
<proteinExistence type="predicted"/>
<dbReference type="InterPro" id="IPR027417">
    <property type="entry name" value="P-loop_NTPase"/>
</dbReference>
<accession>A0A699HY97</accession>
<dbReference type="PANTHER" id="PTHR11669:SF46">
    <property type="entry name" value="PROTEIN STICHEL-LIKE 3"/>
    <property type="match status" value="1"/>
</dbReference>
<dbReference type="GO" id="GO:0003689">
    <property type="term" value="F:DNA clamp loader activity"/>
    <property type="evidence" value="ECO:0007669"/>
    <property type="project" value="TreeGrafter"/>
</dbReference>
<evidence type="ECO:0000256" key="1">
    <source>
        <dbReference type="SAM" id="MobiDB-lite"/>
    </source>
</evidence>
<evidence type="ECO:0000313" key="2">
    <source>
        <dbReference type="EMBL" id="GEY65964.1"/>
    </source>
</evidence>
<feature type="compositionally biased region" description="Basic and acidic residues" evidence="1">
    <location>
        <begin position="548"/>
        <end position="560"/>
    </location>
</feature>
<feature type="region of interest" description="Disordered" evidence="1">
    <location>
        <begin position="40"/>
        <end position="65"/>
    </location>
</feature>